<feature type="binding site" evidence="6">
    <location>
        <begin position="16"/>
        <end position="18"/>
    </location>
    <ligand>
        <name>FMN</name>
        <dbReference type="ChEBI" id="CHEBI:58210"/>
    </ligand>
</feature>
<comment type="catalytic activity">
    <reaction evidence="6">
        <text>2 a quinone + NADH + H(+) = 2 a 1,4-benzosemiquinone + NAD(+)</text>
        <dbReference type="Rhea" id="RHEA:65952"/>
        <dbReference type="ChEBI" id="CHEBI:15378"/>
        <dbReference type="ChEBI" id="CHEBI:57540"/>
        <dbReference type="ChEBI" id="CHEBI:57945"/>
        <dbReference type="ChEBI" id="CHEBI:132124"/>
        <dbReference type="ChEBI" id="CHEBI:134225"/>
    </reaction>
</comment>
<evidence type="ECO:0000256" key="1">
    <source>
        <dbReference type="ARBA" id="ARBA00022630"/>
    </source>
</evidence>
<dbReference type="InterPro" id="IPR023048">
    <property type="entry name" value="NADH:quinone_OxRdtase_FMN_depd"/>
</dbReference>
<protein>
    <recommendedName>
        <fullName evidence="6">FMN dependent NADH:quinone oxidoreductase</fullName>
        <ecNumber evidence="6">1.6.5.-</ecNumber>
    </recommendedName>
    <alternativeName>
        <fullName evidence="6">Azo-dye reductase</fullName>
    </alternativeName>
    <alternativeName>
        <fullName evidence="6">FMN-dependent NADH-azo compound oxidoreductase</fullName>
    </alternativeName>
    <alternativeName>
        <fullName evidence="6">FMN-dependent NADH-azoreductase</fullName>
        <ecNumber evidence="6">1.7.1.17</ecNumber>
    </alternativeName>
</protein>
<organism evidence="8 9">
    <name type="scientific">Undibacterium arcticum</name>
    <dbReference type="NCBI Taxonomy" id="1762892"/>
    <lineage>
        <taxon>Bacteria</taxon>
        <taxon>Pseudomonadati</taxon>
        <taxon>Pseudomonadota</taxon>
        <taxon>Betaproteobacteria</taxon>
        <taxon>Burkholderiales</taxon>
        <taxon>Oxalobacteraceae</taxon>
        <taxon>Undibacterium</taxon>
    </lineage>
</organism>
<evidence type="ECO:0000313" key="8">
    <source>
        <dbReference type="EMBL" id="MFC3110572.1"/>
    </source>
</evidence>
<dbReference type="EC" id="1.6.5.-" evidence="6"/>
<dbReference type="PANTHER" id="PTHR43741">
    <property type="entry name" value="FMN-DEPENDENT NADH-AZOREDUCTASE 1"/>
    <property type="match status" value="1"/>
</dbReference>
<dbReference type="SUPFAM" id="SSF52218">
    <property type="entry name" value="Flavoproteins"/>
    <property type="match status" value="1"/>
</dbReference>
<evidence type="ECO:0000313" key="9">
    <source>
        <dbReference type="Proteomes" id="UP001595530"/>
    </source>
</evidence>
<comment type="caution">
    <text evidence="8">The sequence shown here is derived from an EMBL/GenBank/DDBJ whole genome shotgun (WGS) entry which is preliminary data.</text>
</comment>
<dbReference type="RefSeq" id="WP_390332845.1">
    <property type="nucleotide sequence ID" value="NZ_JBHRTP010000082.1"/>
</dbReference>
<comment type="catalytic activity">
    <reaction evidence="5">
        <text>N,N-dimethyl-1,4-phenylenediamine + anthranilate + 2 NAD(+) = 2-(4-dimethylaminophenyl)diazenylbenzoate + 2 NADH + 2 H(+)</text>
        <dbReference type="Rhea" id="RHEA:55872"/>
        <dbReference type="ChEBI" id="CHEBI:15378"/>
        <dbReference type="ChEBI" id="CHEBI:15783"/>
        <dbReference type="ChEBI" id="CHEBI:16567"/>
        <dbReference type="ChEBI" id="CHEBI:57540"/>
        <dbReference type="ChEBI" id="CHEBI:57945"/>
        <dbReference type="ChEBI" id="CHEBI:71579"/>
        <dbReference type="EC" id="1.7.1.17"/>
    </reaction>
    <physiologicalReaction direction="right-to-left" evidence="5">
        <dbReference type="Rhea" id="RHEA:55874"/>
    </physiologicalReaction>
</comment>
<comment type="cofactor">
    <cofactor evidence="6">
        <name>FMN</name>
        <dbReference type="ChEBI" id="CHEBI:58210"/>
    </cofactor>
    <text evidence="6">Binds 1 FMN per subunit.</text>
</comment>
<keyword evidence="2 6" id="KW-0288">FMN</keyword>
<keyword evidence="3 6" id="KW-0560">Oxidoreductase</keyword>
<keyword evidence="9" id="KW-1185">Reference proteome</keyword>
<dbReference type="HAMAP" id="MF_01216">
    <property type="entry name" value="Azoreductase_type1"/>
    <property type="match status" value="1"/>
</dbReference>
<accession>A0ABV7F6G3</accession>
<keyword evidence="1 6" id="KW-0285">Flavoprotein</keyword>
<reference evidence="9" key="1">
    <citation type="journal article" date="2019" name="Int. J. Syst. Evol. Microbiol.">
        <title>The Global Catalogue of Microorganisms (GCM) 10K type strain sequencing project: providing services to taxonomists for standard genome sequencing and annotation.</title>
        <authorList>
            <consortium name="The Broad Institute Genomics Platform"/>
            <consortium name="The Broad Institute Genome Sequencing Center for Infectious Disease"/>
            <person name="Wu L."/>
            <person name="Ma J."/>
        </authorList>
    </citation>
    <scope>NUCLEOTIDE SEQUENCE [LARGE SCALE GENOMIC DNA]</scope>
    <source>
        <strain evidence="9">KCTC 42986</strain>
    </source>
</reference>
<feature type="binding site" evidence="6">
    <location>
        <position position="10"/>
    </location>
    <ligand>
        <name>FMN</name>
        <dbReference type="ChEBI" id="CHEBI:58210"/>
    </ligand>
</feature>
<comment type="function">
    <text evidence="6">Also exhibits azoreductase activity. Catalyzes the reductive cleavage of the azo bond in aromatic azo compounds to the corresponding amines.</text>
</comment>
<feature type="domain" description="Flavodoxin-like fold" evidence="7">
    <location>
        <begin position="3"/>
        <end position="197"/>
    </location>
</feature>
<evidence type="ECO:0000256" key="2">
    <source>
        <dbReference type="ARBA" id="ARBA00022643"/>
    </source>
</evidence>
<dbReference type="PANTHER" id="PTHR43741:SF4">
    <property type="entry name" value="FMN-DEPENDENT NADH:QUINONE OXIDOREDUCTASE"/>
    <property type="match status" value="1"/>
</dbReference>
<evidence type="ECO:0000256" key="5">
    <source>
        <dbReference type="ARBA" id="ARBA00048542"/>
    </source>
</evidence>
<dbReference type="Proteomes" id="UP001595530">
    <property type="component" value="Unassembled WGS sequence"/>
</dbReference>
<evidence type="ECO:0000259" key="7">
    <source>
        <dbReference type="Pfam" id="PF02525"/>
    </source>
</evidence>
<comment type="function">
    <text evidence="6">Quinone reductase that provides resistance to thiol-specific stress caused by electrophilic quinones.</text>
</comment>
<dbReference type="InterPro" id="IPR050104">
    <property type="entry name" value="FMN-dep_NADH:Q_OxRdtase_AzoR1"/>
</dbReference>
<comment type="similarity">
    <text evidence="6">Belongs to the azoreductase type 1 family.</text>
</comment>
<dbReference type="Gene3D" id="3.40.50.360">
    <property type="match status" value="1"/>
</dbReference>
<proteinExistence type="inferred from homology"/>
<comment type="caution">
    <text evidence="6">Lacks conserved residue(s) required for the propagation of feature annotation.</text>
</comment>
<name>A0ABV7F6G3_9BURK</name>
<dbReference type="Pfam" id="PF02525">
    <property type="entry name" value="Flavodoxin_2"/>
    <property type="match status" value="1"/>
</dbReference>
<sequence length="207" mass="22749">MTTLLHIIASARGGLSHSRQAAEATVRRLIEQDPTLTVIERDLGCTPVAHPDFQFIQASLMREAERGEPQRAALALSDALINELDAADFVMLSMPMHNFMVPSVLKAWLDYVVRLGRTFQITAAGKVGLLRDRPIRVLMACGGALGDGLTGQPDFVTPYLRYVFKTIGITDLQVLPLENLLRGATAQAATQMHFDTWCDGLSSEWLT</sequence>
<dbReference type="EMBL" id="JBHRTP010000082">
    <property type="protein sequence ID" value="MFC3110572.1"/>
    <property type="molecule type" value="Genomic_DNA"/>
</dbReference>
<comment type="subunit">
    <text evidence="6">Homodimer.</text>
</comment>
<gene>
    <name evidence="6" type="primary">azoR</name>
    <name evidence="8" type="ORF">ACFOFO_21865</name>
</gene>
<dbReference type="InterPro" id="IPR003680">
    <property type="entry name" value="Flavodoxin_fold"/>
</dbReference>
<keyword evidence="4 6" id="KW-0520">NAD</keyword>
<dbReference type="InterPro" id="IPR029039">
    <property type="entry name" value="Flavoprotein-like_sf"/>
</dbReference>
<evidence type="ECO:0000256" key="4">
    <source>
        <dbReference type="ARBA" id="ARBA00023027"/>
    </source>
</evidence>
<evidence type="ECO:0000256" key="6">
    <source>
        <dbReference type="HAMAP-Rule" id="MF_01216"/>
    </source>
</evidence>
<evidence type="ECO:0000256" key="3">
    <source>
        <dbReference type="ARBA" id="ARBA00023002"/>
    </source>
</evidence>
<dbReference type="EC" id="1.7.1.17" evidence="6"/>